<evidence type="ECO:0000313" key="6">
    <source>
        <dbReference type="EMBL" id="GAJ04423.1"/>
    </source>
</evidence>
<dbReference type="GO" id="GO:0051539">
    <property type="term" value="F:4 iron, 4 sulfur cluster binding"/>
    <property type="evidence" value="ECO:0007669"/>
    <property type="project" value="TreeGrafter"/>
</dbReference>
<evidence type="ECO:0008006" key="7">
    <source>
        <dbReference type="Google" id="ProtNLM"/>
    </source>
</evidence>
<sequence length="249" mass="27075">DRVDIDFVEVKPSELNQVKNIIAVMSGKGGVGKSLVASLVAVGLRRQGSEVGILDADITGPSIPKMFGINERPAGSDTGFMPVLSRSGIEVMSFNLLLPQEDDSVIWRGPLLSRAVTQFWQEVLWGKLDYLVVDLPPGTADVPLTVMQTIPISGVVIVFTPQDLVDMIVRKAIHMAKKMGKPILGVVENMSYLYVPEIDKRIELFGKSKGEEMAQASGAPFLGQLPIDPELARLCDEGNIERYNSDVVA</sequence>
<dbReference type="InterPro" id="IPR033756">
    <property type="entry name" value="YlxH/NBP35"/>
</dbReference>
<keyword evidence="2" id="KW-0547">Nucleotide-binding</keyword>
<accession>X1TGH9</accession>
<keyword evidence="1" id="KW-0479">Metal-binding</keyword>
<reference evidence="6" key="1">
    <citation type="journal article" date="2014" name="Front. Microbiol.">
        <title>High frequency of phylogenetically diverse reductive dehalogenase-homologous genes in deep subseafloor sedimentary metagenomes.</title>
        <authorList>
            <person name="Kawai M."/>
            <person name="Futagami T."/>
            <person name="Toyoda A."/>
            <person name="Takaki Y."/>
            <person name="Nishi S."/>
            <person name="Hori S."/>
            <person name="Arai W."/>
            <person name="Tsubouchi T."/>
            <person name="Morono Y."/>
            <person name="Uchiyama I."/>
            <person name="Ito T."/>
            <person name="Fujiyama A."/>
            <person name="Inagaki F."/>
            <person name="Takami H."/>
        </authorList>
    </citation>
    <scope>NUCLEOTIDE SEQUENCE</scope>
    <source>
        <strain evidence="6">Expedition CK06-06</strain>
    </source>
</reference>
<dbReference type="CDD" id="cd02037">
    <property type="entry name" value="Mrp_NBP35"/>
    <property type="match status" value="1"/>
</dbReference>
<dbReference type="PANTHER" id="PTHR42961">
    <property type="entry name" value="IRON-SULFUR PROTEIN NUBPL"/>
    <property type="match status" value="1"/>
</dbReference>
<dbReference type="SUPFAM" id="SSF52540">
    <property type="entry name" value="P-loop containing nucleoside triphosphate hydrolases"/>
    <property type="match status" value="1"/>
</dbReference>
<dbReference type="Pfam" id="PF10609">
    <property type="entry name" value="ParA"/>
    <property type="match status" value="1"/>
</dbReference>
<evidence type="ECO:0000256" key="4">
    <source>
        <dbReference type="ARBA" id="ARBA00023004"/>
    </source>
</evidence>
<dbReference type="FunFam" id="3.40.50.300:FF:001119">
    <property type="entry name" value="Iron-sulfur cluster carrier protein"/>
    <property type="match status" value="1"/>
</dbReference>
<evidence type="ECO:0000256" key="2">
    <source>
        <dbReference type="ARBA" id="ARBA00022741"/>
    </source>
</evidence>
<protein>
    <recommendedName>
        <fullName evidence="7">MIP18 family-like domain-containing protein</fullName>
    </recommendedName>
</protein>
<feature type="non-terminal residue" evidence="6">
    <location>
        <position position="1"/>
    </location>
</feature>
<proteinExistence type="inferred from homology"/>
<dbReference type="GO" id="GO:0016226">
    <property type="term" value="P:iron-sulfur cluster assembly"/>
    <property type="evidence" value="ECO:0007669"/>
    <property type="project" value="InterPro"/>
</dbReference>
<evidence type="ECO:0000256" key="3">
    <source>
        <dbReference type="ARBA" id="ARBA00022840"/>
    </source>
</evidence>
<dbReference type="PANTHER" id="PTHR42961:SF2">
    <property type="entry name" value="IRON-SULFUR PROTEIN NUBPL"/>
    <property type="match status" value="1"/>
</dbReference>
<dbReference type="HAMAP" id="MF_02040">
    <property type="entry name" value="Mrp_NBP35"/>
    <property type="match status" value="1"/>
</dbReference>
<dbReference type="InterPro" id="IPR044304">
    <property type="entry name" value="NUBPL-like"/>
</dbReference>
<dbReference type="Gene3D" id="3.40.50.300">
    <property type="entry name" value="P-loop containing nucleotide triphosphate hydrolases"/>
    <property type="match status" value="1"/>
</dbReference>
<dbReference type="InterPro" id="IPR019591">
    <property type="entry name" value="Mrp/NBP35_ATP-bd"/>
</dbReference>
<keyword evidence="3" id="KW-0067">ATP-binding</keyword>
<feature type="non-terminal residue" evidence="6">
    <location>
        <position position="249"/>
    </location>
</feature>
<dbReference type="AlphaFoldDB" id="X1TGH9"/>
<keyword evidence="4" id="KW-0408">Iron</keyword>
<dbReference type="GO" id="GO:0005524">
    <property type="term" value="F:ATP binding"/>
    <property type="evidence" value="ECO:0007669"/>
    <property type="project" value="UniProtKB-KW"/>
</dbReference>
<name>X1TGH9_9ZZZZ</name>
<evidence type="ECO:0000256" key="5">
    <source>
        <dbReference type="ARBA" id="ARBA00023014"/>
    </source>
</evidence>
<keyword evidence="5" id="KW-0411">Iron-sulfur</keyword>
<comment type="caution">
    <text evidence="6">The sequence shown here is derived from an EMBL/GenBank/DDBJ whole genome shotgun (WGS) entry which is preliminary data.</text>
</comment>
<gene>
    <name evidence="6" type="ORF">S12H4_48463</name>
</gene>
<evidence type="ECO:0000256" key="1">
    <source>
        <dbReference type="ARBA" id="ARBA00022723"/>
    </source>
</evidence>
<dbReference type="InterPro" id="IPR027417">
    <property type="entry name" value="P-loop_NTPase"/>
</dbReference>
<dbReference type="GO" id="GO:0046872">
    <property type="term" value="F:metal ion binding"/>
    <property type="evidence" value="ECO:0007669"/>
    <property type="project" value="UniProtKB-KW"/>
</dbReference>
<dbReference type="EMBL" id="BARW01030291">
    <property type="protein sequence ID" value="GAJ04423.1"/>
    <property type="molecule type" value="Genomic_DNA"/>
</dbReference>
<dbReference type="GO" id="GO:0140663">
    <property type="term" value="F:ATP-dependent FeS chaperone activity"/>
    <property type="evidence" value="ECO:0007669"/>
    <property type="project" value="InterPro"/>
</dbReference>
<organism evidence="6">
    <name type="scientific">marine sediment metagenome</name>
    <dbReference type="NCBI Taxonomy" id="412755"/>
    <lineage>
        <taxon>unclassified sequences</taxon>
        <taxon>metagenomes</taxon>
        <taxon>ecological metagenomes</taxon>
    </lineage>
</organism>